<dbReference type="InterPro" id="IPR036388">
    <property type="entry name" value="WH-like_DNA-bd_sf"/>
</dbReference>
<dbReference type="SUPFAM" id="SSF46785">
    <property type="entry name" value="Winged helix' DNA-binding domain"/>
    <property type="match status" value="1"/>
</dbReference>
<dbReference type="PRINTS" id="PR00035">
    <property type="entry name" value="HTHGNTR"/>
</dbReference>
<dbReference type="InterPro" id="IPR015424">
    <property type="entry name" value="PyrdxlP-dep_Trfase"/>
</dbReference>
<reference evidence="7" key="2">
    <citation type="submission" date="2020-09" db="EMBL/GenBank/DDBJ databases">
        <authorList>
            <person name="Sun Q."/>
            <person name="Zhou Y."/>
        </authorList>
    </citation>
    <scope>NUCLEOTIDE SEQUENCE</scope>
    <source>
        <strain evidence="7">CGMCC 1.12827</strain>
    </source>
</reference>
<dbReference type="SMART" id="SM00345">
    <property type="entry name" value="HTH_GNTR"/>
    <property type="match status" value="1"/>
</dbReference>
<dbReference type="Pfam" id="PF00392">
    <property type="entry name" value="GntR"/>
    <property type="match status" value="1"/>
</dbReference>
<sequence>MGGRSMGDMDDEFAGLLLDQSSAVPLYRQVRGLLEDQLARGVYGPSRPMPSTRYLSSALGVSRNTVALAYQELTSLGLVESRPRSGLYPVDVAQRSVARARPRSVSAPMDWGQRLETHRAQLPQLPVTRAPAFPDWQDYPYPFISAQPELSSFPARAWQRAMVEALHTPHLAYSVRDAGDRDDPLLVQTLCDEILPPRGVDASPDEVLITSGAQQAISLIADVLLTRQSTVAVENPGYVDAWHICARIGASVVPVATDHWGAAIENAPHFDAIYLTPSHHHPTNVTLSLPRRRLLMEMLAERDAFVIEDDYDSEFRFRGQPTPSLKAMDTAGRVLYVGSFSKFLAAGVRLGFVVGPPEVIAELRAERHHRSKHLPGHLQRAMGIFIESGDYHRMLRSQRRRLRTSWETLTDSVLRYLPAAEESSGFPPGGVSLWYTAPPEIDCKRWALRARERGVIVADGSRYYFPGTWRNSNLRIGYSSIKTELIEPGIRELAAALP</sequence>
<dbReference type="Proteomes" id="UP000621454">
    <property type="component" value="Unassembled WGS sequence"/>
</dbReference>
<keyword evidence="2" id="KW-0663">Pyridoxal phosphate</keyword>
<keyword evidence="3" id="KW-0805">Transcription regulation</keyword>
<evidence type="ECO:0000313" key="8">
    <source>
        <dbReference type="Proteomes" id="UP000621454"/>
    </source>
</evidence>
<dbReference type="CDD" id="cd00609">
    <property type="entry name" value="AAT_like"/>
    <property type="match status" value="1"/>
</dbReference>
<evidence type="ECO:0000256" key="3">
    <source>
        <dbReference type="ARBA" id="ARBA00023015"/>
    </source>
</evidence>
<dbReference type="InterPro" id="IPR000524">
    <property type="entry name" value="Tscrpt_reg_HTH_GntR"/>
</dbReference>
<proteinExistence type="inferred from homology"/>
<dbReference type="InterPro" id="IPR036390">
    <property type="entry name" value="WH_DNA-bd_sf"/>
</dbReference>
<dbReference type="PROSITE" id="PS50949">
    <property type="entry name" value="HTH_GNTR"/>
    <property type="match status" value="1"/>
</dbReference>
<evidence type="ECO:0000313" key="7">
    <source>
        <dbReference type="EMBL" id="GGB40113.1"/>
    </source>
</evidence>
<dbReference type="InterPro" id="IPR051446">
    <property type="entry name" value="HTH_trans_reg/aminotransferase"/>
</dbReference>
<evidence type="ECO:0000256" key="2">
    <source>
        <dbReference type="ARBA" id="ARBA00022898"/>
    </source>
</evidence>
<dbReference type="SUPFAM" id="SSF53383">
    <property type="entry name" value="PLP-dependent transferases"/>
    <property type="match status" value="1"/>
</dbReference>
<comment type="caution">
    <text evidence="7">The sequence shown here is derived from an EMBL/GenBank/DDBJ whole genome shotgun (WGS) entry which is preliminary data.</text>
</comment>
<accession>A0A916TCJ6</accession>
<comment type="similarity">
    <text evidence="1">In the C-terminal section; belongs to the class-I pyridoxal-phosphate-dependent aminotransferase family.</text>
</comment>
<dbReference type="Pfam" id="PF00155">
    <property type="entry name" value="Aminotran_1_2"/>
    <property type="match status" value="1"/>
</dbReference>
<reference evidence="7" key="1">
    <citation type="journal article" date="2014" name="Int. J. Syst. Evol. Microbiol.">
        <title>Complete genome sequence of Corynebacterium casei LMG S-19264T (=DSM 44701T), isolated from a smear-ripened cheese.</title>
        <authorList>
            <consortium name="US DOE Joint Genome Institute (JGI-PGF)"/>
            <person name="Walter F."/>
            <person name="Albersmeier A."/>
            <person name="Kalinowski J."/>
            <person name="Ruckert C."/>
        </authorList>
    </citation>
    <scope>NUCLEOTIDE SEQUENCE</scope>
    <source>
        <strain evidence="7">CGMCC 1.12827</strain>
    </source>
</reference>
<name>A0A916TCJ6_9ACTN</name>
<evidence type="ECO:0000256" key="5">
    <source>
        <dbReference type="ARBA" id="ARBA00023163"/>
    </source>
</evidence>
<evidence type="ECO:0000256" key="4">
    <source>
        <dbReference type="ARBA" id="ARBA00023125"/>
    </source>
</evidence>
<dbReference type="GO" id="GO:0030170">
    <property type="term" value="F:pyridoxal phosphate binding"/>
    <property type="evidence" value="ECO:0007669"/>
    <property type="project" value="InterPro"/>
</dbReference>
<feature type="domain" description="HTH gntR-type" evidence="6">
    <location>
        <begin position="24"/>
        <end position="92"/>
    </location>
</feature>
<dbReference type="GO" id="GO:0003677">
    <property type="term" value="F:DNA binding"/>
    <property type="evidence" value="ECO:0007669"/>
    <property type="project" value="UniProtKB-KW"/>
</dbReference>
<dbReference type="Gene3D" id="1.10.10.10">
    <property type="entry name" value="Winged helix-like DNA-binding domain superfamily/Winged helix DNA-binding domain"/>
    <property type="match status" value="1"/>
</dbReference>
<keyword evidence="4" id="KW-0238">DNA-binding</keyword>
<keyword evidence="5" id="KW-0804">Transcription</keyword>
<dbReference type="CDD" id="cd07377">
    <property type="entry name" value="WHTH_GntR"/>
    <property type="match status" value="1"/>
</dbReference>
<dbReference type="InterPro" id="IPR015421">
    <property type="entry name" value="PyrdxlP-dep_Trfase_major"/>
</dbReference>
<evidence type="ECO:0000259" key="6">
    <source>
        <dbReference type="PROSITE" id="PS50949"/>
    </source>
</evidence>
<protein>
    <submittedName>
        <fullName evidence="7">Transcriptional regulator</fullName>
    </submittedName>
</protein>
<dbReference type="Gene3D" id="3.40.640.10">
    <property type="entry name" value="Type I PLP-dependent aspartate aminotransferase-like (Major domain)"/>
    <property type="match status" value="1"/>
</dbReference>
<evidence type="ECO:0000256" key="1">
    <source>
        <dbReference type="ARBA" id="ARBA00005384"/>
    </source>
</evidence>
<dbReference type="EMBL" id="BMGC01000024">
    <property type="protein sequence ID" value="GGB40113.1"/>
    <property type="molecule type" value="Genomic_DNA"/>
</dbReference>
<organism evidence="7 8">
    <name type="scientific">Gordonia jinhuaensis</name>
    <dbReference type="NCBI Taxonomy" id="1517702"/>
    <lineage>
        <taxon>Bacteria</taxon>
        <taxon>Bacillati</taxon>
        <taxon>Actinomycetota</taxon>
        <taxon>Actinomycetes</taxon>
        <taxon>Mycobacteriales</taxon>
        <taxon>Gordoniaceae</taxon>
        <taxon>Gordonia</taxon>
    </lineage>
</organism>
<dbReference type="PANTHER" id="PTHR46577">
    <property type="entry name" value="HTH-TYPE TRANSCRIPTIONAL REGULATORY PROTEIN GABR"/>
    <property type="match status" value="1"/>
</dbReference>
<dbReference type="GO" id="GO:0003700">
    <property type="term" value="F:DNA-binding transcription factor activity"/>
    <property type="evidence" value="ECO:0007669"/>
    <property type="project" value="InterPro"/>
</dbReference>
<keyword evidence="8" id="KW-1185">Reference proteome</keyword>
<dbReference type="InterPro" id="IPR004839">
    <property type="entry name" value="Aminotransferase_I/II_large"/>
</dbReference>
<gene>
    <name evidence="7" type="ORF">GCM10011489_29680</name>
</gene>
<dbReference type="PANTHER" id="PTHR46577:SF1">
    <property type="entry name" value="HTH-TYPE TRANSCRIPTIONAL REGULATORY PROTEIN GABR"/>
    <property type="match status" value="1"/>
</dbReference>
<dbReference type="AlphaFoldDB" id="A0A916TCJ6"/>